<dbReference type="InterPro" id="IPR013785">
    <property type="entry name" value="Aldolase_TIM"/>
</dbReference>
<dbReference type="Gene3D" id="3.20.20.70">
    <property type="entry name" value="Aldolase class I"/>
    <property type="match status" value="1"/>
</dbReference>
<feature type="active site" description="Schiff-base intermediate with substrate" evidence="3">
    <location>
        <position position="157"/>
    </location>
</feature>
<evidence type="ECO:0000313" key="6">
    <source>
        <dbReference type="Proteomes" id="UP000295633"/>
    </source>
</evidence>
<feature type="binding site" evidence="4">
    <location>
        <position position="45"/>
    </location>
    <ligand>
        <name>pyruvate</name>
        <dbReference type="ChEBI" id="CHEBI:15361"/>
    </ligand>
</feature>
<keyword evidence="1 2" id="KW-0456">Lyase</keyword>
<name>A0A4R5YLV8_9MICO</name>
<dbReference type="RefSeq" id="WP_133399097.1">
    <property type="nucleotide sequence ID" value="NZ_SMZX01000001.1"/>
</dbReference>
<evidence type="ECO:0000256" key="2">
    <source>
        <dbReference type="PIRNR" id="PIRNR001365"/>
    </source>
</evidence>
<dbReference type="GO" id="GO:0047448">
    <property type="term" value="F:5-dehydro-4-deoxyglucarate dehydratase activity"/>
    <property type="evidence" value="ECO:0007669"/>
    <property type="project" value="UniProtKB-EC"/>
</dbReference>
<dbReference type="NCBIfam" id="NF002958">
    <property type="entry name" value="PRK03620.1"/>
    <property type="match status" value="1"/>
</dbReference>
<dbReference type="GO" id="GO:0008840">
    <property type="term" value="F:4-hydroxy-tetrahydrodipicolinate synthase activity"/>
    <property type="evidence" value="ECO:0007669"/>
    <property type="project" value="TreeGrafter"/>
</dbReference>
<comment type="similarity">
    <text evidence="2">Belongs to the DapA family.</text>
</comment>
<dbReference type="AlphaFoldDB" id="A0A4R5YLV8"/>
<organism evidence="5 6">
    <name type="scientific">Microbacterium oleivorans</name>
    <dbReference type="NCBI Taxonomy" id="273677"/>
    <lineage>
        <taxon>Bacteria</taxon>
        <taxon>Bacillati</taxon>
        <taxon>Actinomycetota</taxon>
        <taxon>Actinomycetes</taxon>
        <taxon>Micrococcales</taxon>
        <taxon>Microbacteriaceae</taxon>
        <taxon>Microbacterium</taxon>
    </lineage>
</organism>
<dbReference type="PIRSF" id="PIRSF001365">
    <property type="entry name" value="DHDPS"/>
    <property type="match status" value="1"/>
</dbReference>
<reference evidence="5 6" key="1">
    <citation type="submission" date="2019-03" db="EMBL/GenBank/DDBJ databases">
        <title>Genome Sequencing and Assembly of Various Microbes Isolated from Partially Reclaimed Soil and Acid Mine Drainage (AMD) Site.</title>
        <authorList>
            <person name="Steinbock B."/>
            <person name="Bechtold R."/>
            <person name="Sevigny J.L."/>
            <person name="Thomas D."/>
            <person name="Cuthill L.R."/>
            <person name="Aveiro Johannsen E.J."/>
            <person name="Thomas K."/>
            <person name="Ghosh A."/>
        </authorList>
    </citation>
    <scope>NUCLEOTIDE SEQUENCE [LARGE SCALE GENOMIC DNA]</scope>
    <source>
        <strain evidence="5 6">F-B2</strain>
    </source>
</reference>
<evidence type="ECO:0000313" key="5">
    <source>
        <dbReference type="EMBL" id="TDL46039.1"/>
    </source>
</evidence>
<dbReference type="PANTHER" id="PTHR12128:SF19">
    <property type="entry name" value="5-DEHYDRO-4-DEOXYGLUCARATE DEHYDRATASE 2-RELATED"/>
    <property type="match status" value="1"/>
</dbReference>
<gene>
    <name evidence="5" type="ORF">E2R54_06315</name>
</gene>
<dbReference type="SMART" id="SM01130">
    <property type="entry name" value="DHDPS"/>
    <property type="match status" value="1"/>
</dbReference>
<sequence>MLDRILFFPVTPFTREDTVDRVALGDHIAQGLEHRPGGIFAACGTGEFHALGQTDYAKVVETSAAVIGGRTPLFVGAGGPLPAAIEQVQVAERAGATGILLLPPYLTAGPDAGLVAYVRRVASATSLPIIAYHRGTARFTEATTLEIARIPNVVGLKDGVGEIDVITRIIRAVRDSDVPGAADFQFFNGLPTAEIAQVAYRAIGVPLYSSASFAFAPDIALAYFAAVENEDTATIAALDAAFFHPLVRLRNLVPGYAVSLIKAGVTRFTGVDAGHVRPPLVDALPEHADHLEQLVSDARRVLADSFVAAR</sequence>
<evidence type="ECO:0000256" key="4">
    <source>
        <dbReference type="PIRSR" id="PIRSR001365-2"/>
    </source>
</evidence>
<feature type="active site" description="Proton donor/acceptor" evidence="3">
    <location>
        <position position="132"/>
    </location>
</feature>
<evidence type="ECO:0000256" key="1">
    <source>
        <dbReference type="ARBA" id="ARBA00023239"/>
    </source>
</evidence>
<dbReference type="Pfam" id="PF00701">
    <property type="entry name" value="DHDPS"/>
    <property type="match status" value="1"/>
</dbReference>
<dbReference type="Proteomes" id="UP000295633">
    <property type="component" value="Unassembled WGS sequence"/>
</dbReference>
<comment type="caution">
    <text evidence="5">The sequence shown here is derived from an EMBL/GenBank/DDBJ whole genome shotgun (WGS) entry which is preliminary data.</text>
</comment>
<accession>A0A4R5YLV8</accession>
<dbReference type="SUPFAM" id="SSF51569">
    <property type="entry name" value="Aldolase"/>
    <property type="match status" value="1"/>
</dbReference>
<dbReference type="EC" id="4.2.1.41" evidence="5"/>
<dbReference type="EMBL" id="SMZX01000001">
    <property type="protein sequence ID" value="TDL46039.1"/>
    <property type="molecule type" value="Genomic_DNA"/>
</dbReference>
<dbReference type="PANTHER" id="PTHR12128">
    <property type="entry name" value="DIHYDRODIPICOLINATE SYNTHASE"/>
    <property type="match status" value="1"/>
</dbReference>
<proteinExistence type="inferred from homology"/>
<protein>
    <submittedName>
        <fullName evidence="5">5-dehydro-4-deoxyglucarate dehydratase</fullName>
        <ecNumber evidence="5">4.2.1.41</ecNumber>
    </submittedName>
</protein>
<dbReference type="InterPro" id="IPR002220">
    <property type="entry name" value="DapA-like"/>
</dbReference>
<evidence type="ECO:0000256" key="3">
    <source>
        <dbReference type="PIRSR" id="PIRSR001365-1"/>
    </source>
</evidence>